<evidence type="ECO:0000256" key="3">
    <source>
        <dbReference type="ARBA" id="ARBA00023295"/>
    </source>
</evidence>
<dbReference type="InterPro" id="IPR026283">
    <property type="entry name" value="B-gal_1-like"/>
</dbReference>
<dbReference type="Proteomes" id="UP000504623">
    <property type="component" value="Unplaced"/>
</dbReference>
<evidence type="ECO:0000256" key="4">
    <source>
        <dbReference type="PIRSR" id="PIRSR006336-1"/>
    </source>
</evidence>
<feature type="domain" description="Glycoside hydrolase 35 catalytic" evidence="7">
    <location>
        <begin position="150"/>
        <end position="460"/>
    </location>
</feature>
<evidence type="ECO:0000256" key="2">
    <source>
        <dbReference type="ARBA" id="ARBA00022801"/>
    </source>
</evidence>
<feature type="active site" description="Nucleophile" evidence="4">
    <location>
        <position position="371"/>
    </location>
</feature>
<evidence type="ECO:0000256" key="1">
    <source>
        <dbReference type="ARBA" id="ARBA00009809"/>
    </source>
</evidence>
<dbReference type="RefSeq" id="XP_006871079.1">
    <property type="nucleotide sequence ID" value="XM_006871017.1"/>
</dbReference>
<dbReference type="GeneID" id="102814256"/>
<evidence type="ECO:0000259" key="8">
    <source>
        <dbReference type="Pfam" id="PF21317"/>
    </source>
</evidence>
<keyword evidence="10" id="KW-1185">Reference proteome</keyword>
<dbReference type="Gene3D" id="3.20.20.80">
    <property type="entry name" value="Glycosidases"/>
    <property type="match status" value="1"/>
</dbReference>
<dbReference type="SUPFAM" id="SSF51445">
    <property type="entry name" value="(Trans)glycosidases"/>
    <property type="match status" value="1"/>
</dbReference>
<dbReference type="CTD" id="112937"/>
<keyword evidence="3 5" id="KW-0326">Glycosidase</keyword>
<accession>A0A9B0WUZ1</accession>
<protein>
    <recommendedName>
        <fullName evidence="5">Beta-galactosidase</fullName>
        <ecNumber evidence="5">3.2.1.23</ecNumber>
    </recommendedName>
</protein>
<dbReference type="InterPro" id="IPR048912">
    <property type="entry name" value="BetaGal1-like_ABD1"/>
</dbReference>
<keyword evidence="2 5" id="KW-0378">Hydrolase</keyword>
<feature type="domain" description="Beta-galactosidase 1-like first all-beta" evidence="8">
    <location>
        <begin position="519"/>
        <end position="618"/>
    </location>
</feature>
<organism evidence="10 11">
    <name type="scientific">Chrysochloris asiatica</name>
    <name type="common">Cape golden mole</name>
    <dbReference type="NCBI Taxonomy" id="185453"/>
    <lineage>
        <taxon>Eukaryota</taxon>
        <taxon>Metazoa</taxon>
        <taxon>Chordata</taxon>
        <taxon>Craniata</taxon>
        <taxon>Vertebrata</taxon>
        <taxon>Euteleostomi</taxon>
        <taxon>Mammalia</taxon>
        <taxon>Eutheria</taxon>
        <taxon>Afrotheria</taxon>
        <taxon>Chrysochloridae</taxon>
        <taxon>Chrysochlorinae</taxon>
        <taxon>Chrysochloris</taxon>
    </lineage>
</organism>
<dbReference type="Pfam" id="PF01301">
    <property type="entry name" value="Glyco_hydro_35"/>
    <property type="match status" value="1"/>
</dbReference>
<dbReference type="Pfam" id="PF21317">
    <property type="entry name" value="BetaGal_ABD_1"/>
    <property type="match status" value="1"/>
</dbReference>
<dbReference type="EC" id="3.2.1.23" evidence="5"/>
<dbReference type="InterPro" id="IPR031330">
    <property type="entry name" value="Gly_Hdrlase_35_cat"/>
</dbReference>
<dbReference type="Pfam" id="PF21467">
    <property type="entry name" value="BetaGal_gal-bd"/>
    <property type="match status" value="1"/>
</dbReference>
<dbReference type="FunFam" id="2.60.120.260:FF:000049">
    <property type="entry name" value="Beta-galactosidase"/>
    <property type="match status" value="1"/>
</dbReference>
<name>A0A9B0WUZ1_CHRAS</name>
<comment type="similarity">
    <text evidence="1 6">Belongs to the glycosyl hydrolase 35 family.</text>
</comment>
<gene>
    <name evidence="11" type="primary">GLB1L3</name>
</gene>
<feature type="active site" description="Proton donor" evidence="4">
    <location>
        <position position="297"/>
    </location>
</feature>
<evidence type="ECO:0000259" key="9">
    <source>
        <dbReference type="Pfam" id="PF21467"/>
    </source>
</evidence>
<proteinExistence type="inferred from homology"/>
<dbReference type="GO" id="GO:0004565">
    <property type="term" value="F:beta-galactosidase activity"/>
    <property type="evidence" value="ECO:0007669"/>
    <property type="project" value="UniProtKB-EC"/>
</dbReference>
<dbReference type="SUPFAM" id="SSF49785">
    <property type="entry name" value="Galactose-binding domain-like"/>
    <property type="match status" value="1"/>
</dbReference>
<dbReference type="Gene3D" id="2.60.120.260">
    <property type="entry name" value="Galactose-binding domain-like"/>
    <property type="match status" value="2"/>
</dbReference>
<evidence type="ECO:0000256" key="5">
    <source>
        <dbReference type="RuleBase" id="RU000675"/>
    </source>
</evidence>
<dbReference type="AlphaFoldDB" id="A0A9B0WUZ1"/>
<feature type="domain" description="Beta-galactosidase galactose-binding" evidence="9">
    <location>
        <begin position="642"/>
        <end position="701"/>
    </location>
</feature>
<dbReference type="OrthoDB" id="1657402at2759"/>
<dbReference type="PIRSF" id="PIRSF006336">
    <property type="entry name" value="B-gal"/>
    <property type="match status" value="1"/>
</dbReference>
<dbReference type="InterPro" id="IPR048913">
    <property type="entry name" value="BetaGal_gal-bd"/>
</dbReference>
<comment type="catalytic activity">
    <reaction evidence="5">
        <text>Hydrolysis of terminal non-reducing beta-D-galactose residues in beta-D-galactosides.</text>
        <dbReference type="EC" id="3.2.1.23"/>
    </reaction>
</comment>
<dbReference type="GO" id="GO:0005975">
    <property type="term" value="P:carbohydrate metabolic process"/>
    <property type="evidence" value="ECO:0007669"/>
    <property type="project" value="InterPro"/>
</dbReference>
<dbReference type="InterPro" id="IPR001944">
    <property type="entry name" value="Glycoside_Hdrlase_35"/>
</dbReference>
<dbReference type="InterPro" id="IPR008979">
    <property type="entry name" value="Galactose-bd-like_sf"/>
</dbReference>
<evidence type="ECO:0000313" key="10">
    <source>
        <dbReference type="Proteomes" id="UP000504623"/>
    </source>
</evidence>
<sequence>MESVPRGTVLISGSDAVLLCTSRLNPYLHTKLQRRKAVLAQARKDTPRSFGTSQAIPTRWCGRAYWNSPQEPSRRDIEAAKVTQETRAPRPCVFPQVKVVLQVPSHLSLLGLRGFPICHRFNFSHLVPDKLKDRHMGLQTKSTTGGTPHFTLEGHKFLIFGGSIHYFRVPRAYWRDRLLKLKACGFNTLTTYVPWNLHEPERDKFDFFGNLDLEAFIWMAAELGLWVILRPGPYICSEIDLGGLPSWLLQDRGLNLRTTNKGFVNAVDHYFDHLIPRVNHLQYRRGGPIIAVQVENEYGSYNKDKNYMPYIHQALLQRGIVELLLTSDNEKDMVKGYIKGVLATINMKTFSSNSLSVLKQVQRKKPIMIMEFWVGWFDTWGNHHMVTDAKEIENTVLEFIKAKISFNVYMFHGGTNFGFINGAINFGEHRAVVTSYDYDAVLTEAGDYTEKYYKLRELLGSILATPLPPLPDLVPKAVYPDVKPSFYLPLWDVLEYLNEPVKSNVTINMENLPINHGSGQSYGFVLYETSICSGGYLKVHAQDAAQVFLNETFIGVMNENIQHLNIPKFKGCQLLRILVENQGRVSYSWKIQEQQKGITEFPGINDIPLKDFTIYSLEMKMNFFERLRSATWRPVPERHSGPAFYLGTLRAGPSPKDTFLRLEGWKYGFAFINGHNLGRYWHIGPQRTLYLPGVWLQPEDNEIILFEKMMSGSYIQFTDKPIL</sequence>
<reference evidence="11" key="1">
    <citation type="submission" date="2025-08" db="UniProtKB">
        <authorList>
            <consortium name="RefSeq"/>
        </authorList>
    </citation>
    <scope>IDENTIFICATION</scope>
    <source>
        <tissue evidence="11">Spleen</tissue>
    </source>
</reference>
<evidence type="ECO:0000313" key="11">
    <source>
        <dbReference type="RefSeq" id="XP_006871079.1"/>
    </source>
</evidence>
<dbReference type="PANTHER" id="PTHR23421">
    <property type="entry name" value="BETA-GALACTOSIDASE RELATED"/>
    <property type="match status" value="1"/>
</dbReference>
<dbReference type="FunFam" id="3.20.20.80:FF:000036">
    <property type="entry name" value="Beta-galactosidase"/>
    <property type="match status" value="1"/>
</dbReference>
<dbReference type="InterPro" id="IPR019801">
    <property type="entry name" value="Glyco_hydro_35_CS"/>
</dbReference>
<dbReference type="InterPro" id="IPR017853">
    <property type="entry name" value="GH"/>
</dbReference>
<dbReference type="PROSITE" id="PS01182">
    <property type="entry name" value="GLYCOSYL_HYDROL_F35"/>
    <property type="match status" value="1"/>
</dbReference>
<dbReference type="PRINTS" id="PR00742">
    <property type="entry name" value="GLHYDRLASE35"/>
</dbReference>
<evidence type="ECO:0000259" key="7">
    <source>
        <dbReference type="Pfam" id="PF01301"/>
    </source>
</evidence>
<evidence type="ECO:0000256" key="6">
    <source>
        <dbReference type="RuleBase" id="RU003679"/>
    </source>
</evidence>